<protein>
    <submittedName>
        <fullName evidence="1">Uncharacterized protein</fullName>
    </submittedName>
</protein>
<dbReference type="Proteomes" id="UP000477070">
    <property type="component" value="Unassembled WGS sequence"/>
</dbReference>
<dbReference type="Gene3D" id="2.70.70.10">
    <property type="entry name" value="Glucose Permease (Domain IIA)"/>
    <property type="match status" value="1"/>
</dbReference>
<proteinExistence type="predicted"/>
<evidence type="ECO:0000313" key="2">
    <source>
        <dbReference type="Proteomes" id="UP000477070"/>
    </source>
</evidence>
<accession>A0A6L7D5T0</accession>
<dbReference type="EMBL" id="QBIU01000001">
    <property type="protein sequence ID" value="MWV68461.1"/>
    <property type="molecule type" value="Genomic_DNA"/>
</dbReference>
<comment type="caution">
    <text evidence="1">The sequence shown here is derived from an EMBL/GenBank/DDBJ whole genome shotgun (WGS) entry which is preliminary data.</text>
</comment>
<dbReference type="AlphaFoldDB" id="A0A6L7D5T0"/>
<evidence type="ECO:0000313" key="1">
    <source>
        <dbReference type="EMBL" id="MWV68461.1"/>
    </source>
</evidence>
<sequence>MPNNLSNMLQVNVLLKDSKTPVSDIKITLESINDNSYSQTNISDNKGQIIFNNPIKSKEFKLNIKDFRFYDNNINTKRVANNYTKDNYTFDFMITPKIWFYYNGKEIYKCYGCKYIKSYVTLDNNKNIPQGNIPQGEYYINIQSYNNNNLAIYTNKECSNILESNKGNQVYIQCNNKEISNDGIYIHNEIFSNDIMLLKHNIDKTNNLEQYKQSNSDIYNINFIVDYESPKVESIELTRQLDETEYNKENKVFLTAIFNNNIESKSQNIYNASKIETLWAYKEIPNTKDFNRQEILLDDINIIPKNRIISNRNINNKIINNIDDNIINHKTTNDKITNNTNTNNNNIESNQSQININNIESNLQYKGESLELDLVTNNLYNYDKQIVVFAYTKSQITLNDKQQKVLRNPIFRVITWFNPIVNPRVTIYNYSGVKKLQSAMFGQVRIAVVNDKPQSRDHQGIDLFAKKETPVYAPLDSKVYSAEKKVTATK</sequence>
<organism evidence="1 2">
    <name type="scientific">Helicobacter saguini</name>
    <dbReference type="NCBI Taxonomy" id="1548018"/>
    <lineage>
        <taxon>Bacteria</taxon>
        <taxon>Pseudomonadati</taxon>
        <taxon>Campylobacterota</taxon>
        <taxon>Epsilonproteobacteria</taxon>
        <taxon>Campylobacterales</taxon>
        <taxon>Helicobacteraceae</taxon>
        <taxon>Helicobacter</taxon>
    </lineage>
</organism>
<dbReference type="RefSeq" id="WP_160659247.1">
    <property type="nucleotide sequence ID" value="NZ_QBIU01000001.1"/>
</dbReference>
<dbReference type="InterPro" id="IPR011055">
    <property type="entry name" value="Dup_hybrid_motif"/>
</dbReference>
<name>A0A6L7D5T0_9HELI</name>
<reference evidence="1 2" key="1">
    <citation type="submission" date="2019-12" db="EMBL/GenBank/DDBJ databases">
        <title>Multi-Generational Helicobacter saguini Isolates.</title>
        <authorList>
            <person name="Mannion A."/>
            <person name="Shen Z."/>
            <person name="Fox J.G."/>
        </authorList>
    </citation>
    <scope>NUCLEOTIDE SEQUENCE [LARGE SCALE GENOMIC DNA]</scope>
    <source>
        <strain evidence="2">16-048 (F4)</strain>
    </source>
</reference>
<gene>
    <name evidence="1" type="ORF">DCO61_00015</name>
</gene>
<dbReference type="SUPFAM" id="SSF51261">
    <property type="entry name" value="Duplicated hybrid motif"/>
    <property type="match status" value="1"/>
</dbReference>